<feature type="binding site" evidence="10">
    <location>
        <position position="206"/>
    </location>
    <ligand>
        <name>substrate</name>
    </ligand>
</feature>
<evidence type="ECO:0000256" key="9">
    <source>
        <dbReference type="ARBA" id="ARBA00052017"/>
    </source>
</evidence>
<evidence type="ECO:0000313" key="15">
    <source>
        <dbReference type="Proteomes" id="UP000582487"/>
    </source>
</evidence>
<dbReference type="InterPro" id="IPR002637">
    <property type="entry name" value="RdgB/HAM1"/>
</dbReference>
<dbReference type="GeneID" id="61167597"/>
<evidence type="ECO:0000256" key="6">
    <source>
        <dbReference type="ARBA" id="ARBA00022842"/>
    </source>
</evidence>
<dbReference type="InterPro" id="IPR020922">
    <property type="entry name" value="dITP/XTP_pyrophosphatase"/>
</dbReference>
<keyword evidence="3 10" id="KW-0479">Metal-binding</keyword>
<dbReference type="Proteomes" id="UP000582487">
    <property type="component" value="Unassembled WGS sequence"/>
</dbReference>
<dbReference type="FunFam" id="3.90.950.10:FF:000001">
    <property type="entry name" value="dITP/XTP pyrophosphatase"/>
    <property type="match status" value="1"/>
</dbReference>
<evidence type="ECO:0000256" key="11">
    <source>
        <dbReference type="RuleBase" id="RU003781"/>
    </source>
</evidence>
<comment type="subunit">
    <text evidence="2 10">Homodimer.</text>
</comment>
<dbReference type="Proteomes" id="UP000255284">
    <property type="component" value="Unassembled WGS sequence"/>
</dbReference>
<feature type="binding site" evidence="10">
    <location>
        <begin position="179"/>
        <end position="182"/>
    </location>
    <ligand>
        <name>substrate</name>
    </ligand>
</feature>
<evidence type="ECO:0000256" key="5">
    <source>
        <dbReference type="ARBA" id="ARBA00022801"/>
    </source>
</evidence>
<feature type="binding site" evidence="10">
    <location>
        <begin position="30"/>
        <end position="35"/>
    </location>
    <ligand>
        <name>substrate</name>
    </ligand>
</feature>
<comment type="caution">
    <text evidence="13">The sequence shown here is derived from an EMBL/GenBank/DDBJ whole genome shotgun (WGS) entry which is preliminary data.</text>
</comment>
<dbReference type="Pfam" id="PF01725">
    <property type="entry name" value="Ham1p_like"/>
    <property type="match status" value="1"/>
</dbReference>
<dbReference type="OrthoDB" id="9807456at2"/>
<dbReference type="GO" id="GO:0009117">
    <property type="term" value="P:nucleotide metabolic process"/>
    <property type="evidence" value="ECO:0007669"/>
    <property type="project" value="UniProtKB-KW"/>
</dbReference>
<comment type="similarity">
    <text evidence="1 10 11">Belongs to the HAM1 NTPase family.</text>
</comment>
<dbReference type="GO" id="GO:0000166">
    <property type="term" value="F:nucleotide binding"/>
    <property type="evidence" value="ECO:0007669"/>
    <property type="project" value="UniProtKB-KW"/>
</dbReference>
<comment type="catalytic activity">
    <reaction evidence="10">
        <text>ITP + H2O = IMP + diphosphate + H(+)</text>
        <dbReference type="Rhea" id="RHEA:29399"/>
        <dbReference type="ChEBI" id="CHEBI:15377"/>
        <dbReference type="ChEBI" id="CHEBI:15378"/>
        <dbReference type="ChEBI" id="CHEBI:33019"/>
        <dbReference type="ChEBI" id="CHEBI:58053"/>
        <dbReference type="ChEBI" id="CHEBI:61402"/>
        <dbReference type="EC" id="3.6.1.66"/>
    </reaction>
</comment>
<dbReference type="PANTHER" id="PTHR11067:SF9">
    <property type="entry name" value="INOSINE TRIPHOSPHATE PYROPHOSPHATASE"/>
    <property type="match status" value="1"/>
</dbReference>
<comment type="catalytic activity">
    <reaction evidence="8 10">
        <text>dITP + H2O = dIMP + diphosphate + H(+)</text>
        <dbReference type="Rhea" id="RHEA:28342"/>
        <dbReference type="ChEBI" id="CHEBI:15377"/>
        <dbReference type="ChEBI" id="CHEBI:15378"/>
        <dbReference type="ChEBI" id="CHEBI:33019"/>
        <dbReference type="ChEBI" id="CHEBI:61194"/>
        <dbReference type="ChEBI" id="CHEBI:61382"/>
        <dbReference type="EC" id="3.6.1.66"/>
    </reaction>
</comment>
<feature type="binding site" evidence="10">
    <location>
        <begin position="211"/>
        <end position="212"/>
    </location>
    <ligand>
        <name>substrate</name>
    </ligand>
</feature>
<evidence type="ECO:0000256" key="7">
    <source>
        <dbReference type="ARBA" id="ARBA00023080"/>
    </source>
</evidence>
<dbReference type="CDD" id="cd00515">
    <property type="entry name" value="HAM1"/>
    <property type="match status" value="1"/>
</dbReference>
<evidence type="ECO:0000256" key="2">
    <source>
        <dbReference type="ARBA" id="ARBA00011738"/>
    </source>
</evidence>
<dbReference type="GO" id="GO:0036222">
    <property type="term" value="F:XTP diphosphatase activity"/>
    <property type="evidence" value="ECO:0007669"/>
    <property type="project" value="UniProtKB-UniRule"/>
</dbReference>
<keyword evidence="4 10" id="KW-0547">Nucleotide-binding</keyword>
<dbReference type="Gene3D" id="3.90.950.10">
    <property type="match status" value="1"/>
</dbReference>
<comment type="catalytic activity">
    <reaction evidence="9 10">
        <text>XTP + H2O = XMP + diphosphate + H(+)</text>
        <dbReference type="Rhea" id="RHEA:28610"/>
        <dbReference type="ChEBI" id="CHEBI:15377"/>
        <dbReference type="ChEBI" id="CHEBI:15378"/>
        <dbReference type="ChEBI" id="CHEBI:33019"/>
        <dbReference type="ChEBI" id="CHEBI:57464"/>
        <dbReference type="ChEBI" id="CHEBI:61314"/>
        <dbReference type="EC" id="3.6.1.66"/>
    </reaction>
</comment>
<dbReference type="EMBL" id="JABCUV010000007">
    <property type="protein sequence ID" value="NMW93441.1"/>
    <property type="molecule type" value="Genomic_DNA"/>
</dbReference>
<reference evidence="13 14" key="1">
    <citation type="submission" date="2018-06" db="EMBL/GenBank/DDBJ databases">
        <authorList>
            <consortium name="Pathogen Informatics"/>
            <person name="Doyle S."/>
        </authorList>
    </citation>
    <scope>NUCLEOTIDE SEQUENCE [LARGE SCALE GENOMIC DNA]</scope>
    <source>
        <strain evidence="13 14">NCTC11819</strain>
    </source>
</reference>
<feature type="binding site" evidence="10">
    <location>
        <position position="96"/>
    </location>
    <ligand>
        <name>Mg(2+)</name>
        <dbReference type="ChEBI" id="CHEBI:18420"/>
    </ligand>
</feature>
<protein>
    <recommendedName>
        <fullName evidence="10">dITP/XTP pyrophosphatase</fullName>
        <ecNumber evidence="10">3.6.1.66</ecNumber>
    </recommendedName>
    <alternativeName>
        <fullName evidence="10">Non-canonical purine NTP pyrophosphatase</fullName>
    </alternativeName>
    <alternativeName>
        <fullName evidence="10">Non-standard purine NTP pyrophosphatase</fullName>
    </alternativeName>
    <alternativeName>
        <fullName evidence="10">Nucleoside-triphosphate diphosphatase</fullName>
    </alternativeName>
    <alternativeName>
        <fullName evidence="10">Nucleoside-triphosphate pyrophosphatase</fullName>
        <shortName evidence="10">NTPase</shortName>
    </alternativeName>
</protein>
<reference evidence="12 15" key="2">
    <citation type="submission" date="2020-04" db="EMBL/GenBank/DDBJ databases">
        <title>Antimicrobial susceptibility and clonality of vaginal-derived multi-drug resistant Mobiluncus isolates in China.</title>
        <authorList>
            <person name="Zhang X."/>
        </authorList>
    </citation>
    <scope>NUCLEOTIDE SEQUENCE [LARGE SCALE GENOMIC DNA]</scope>
    <source>
        <strain evidence="12 15">7</strain>
    </source>
</reference>
<dbReference type="AlphaFoldDB" id="A0A2J9KQB7"/>
<feature type="binding site" evidence="10">
    <location>
        <position position="97"/>
    </location>
    <ligand>
        <name>substrate</name>
    </ligand>
</feature>
<accession>A0A2J9KQB7</accession>
<evidence type="ECO:0000256" key="1">
    <source>
        <dbReference type="ARBA" id="ARBA00008023"/>
    </source>
</evidence>
<evidence type="ECO:0000256" key="10">
    <source>
        <dbReference type="HAMAP-Rule" id="MF_01405"/>
    </source>
</evidence>
<comment type="function">
    <text evidence="10">Pyrophosphatase that catalyzes the hydrolysis of nucleoside triphosphates to their monophosphate derivatives, with a high preference for the non-canonical purine nucleotides XTP (xanthosine triphosphate), dITP (deoxyinosine triphosphate) and ITP. Seems to function as a house-cleaning enzyme that removes non-canonical purine nucleotides from the nucleotide pool, thus preventing their incorporation into DNA/RNA and avoiding chromosomal lesions.</text>
</comment>
<evidence type="ECO:0000313" key="14">
    <source>
        <dbReference type="Proteomes" id="UP000255284"/>
    </source>
</evidence>
<evidence type="ECO:0000256" key="8">
    <source>
        <dbReference type="ARBA" id="ARBA00051875"/>
    </source>
</evidence>
<evidence type="ECO:0000256" key="3">
    <source>
        <dbReference type="ARBA" id="ARBA00022723"/>
    </source>
</evidence>
<dbReference type="InterPro" id="IPR029001">
    <property type="entry name" value="ITPase-like_fam"/>
</dbReference>
<keyword evidence="7 10" id="KW-0546">Nucleotide metabolism</keyword>
<dbReference type="GO" id="GO:0009146">
    <property type="term" value="P:purine nucleoside triphosphate catabolic process"/>
    <property type="evidence" value="ECO:0007669"/>
    <property type="project" value="UniProtKB-UniRule"/>
</dbReference>
<sequence>MSSHASTAAKAPKKAKPIAVPDTAQVVMATGNAHKVKEVAEILRPLVPSLQPDGIVASGELGIPSPIENGTSFSANALIKARALAEYVKLPILADDSGLTVEILGGAPGIFSARWAGAHGDDQANLQLLLNQLSDVPDPHRGAAFVCVAVLLLPSGKTYLGNGVMGGRLTTKPRGKNGFGYDPIFIPDAQIGEDKRTNAQLSAKDKNAISHRASAFRQIAPQLEAILERTPRNTLF</sequence>
<evidence type="ECO:0000256" key="4">
    <source>
        <dbReference type="ARBA" id="ARBA00022741"/>
    </source>
</evidence>
<feature type="active site" description="Proton acceptor" evidence="10">
    <location>
        <position position="96"/>
    </location>
</feature>
<proteinExistence type="inferred from homology"/>
<keyword evidence="6 10" id="KW-0460">Magnesium</keyword>
<keyword evidence="5 10" id="KW-0378">Hydrolase</keyword>
<dbReference type="EMBL" id="UGGQ01000006">
    <property type="protein sequence ID" value="STO15593.1"/>
    <property type="molecule type" value="Genomic_DNA"/>
</dbReference>
<organism evidence="13 14">
    <name type="scientific">Mobiluncus mulieris</name>
    <dbReference type="NCBI Taxonomy" id="2052"/>
    <lineage>
        <taxon>Bacteria</taxon>
        <taxon>Bacillati</taxon>
        <taxon>Actinomycetota</taxon>
        <taxon>Actinomycetes</taxon>
        <taxon>Actinomycetales</taxon>
        <taxon>Actinomycetaceae</taxon>
        <taxon>Mobiluncus</taxon>
    </lineage>
</organism>
<dbReference type="GO" id="GO:0046872">
    <property type="term" value="F:metal ion binding"/>
    <property type="evidence" value="ECO:0007669"/>
    <property type="project" value="UniProtKB-KW"/>
</dbReference>
<dbReference type="GO" id="GO:0017111">
    <property type="term" value="F:ribonucleoside triphosphate phosphatase activity"/>
    <property type="evidence" value="ECO:0007669"/>
    <property type="project" value="InterPro"/>
</dbReference>
<dbReference type="GO" id="GO:0035870">
    <property type="term" value="F:dITP diphosphatase activity"/>
    <property type="evidence" value="ECO:0007669"/>
    <property type="project" value="UniProtKB-UniRule"/>
</dbReference>
<dbReference type="HAMAP" id="MF_01405">
    <property type="entry name" value="Non_canon_purine_NTPase"/>
    <property type="match status" value="1"/>
</dbReference>
<evidence type="ECO:0000313" key="13">
    <source>
        <dbReference type="EMBL" id="STO15593.1"/>
    </source>
</evidence>
<comment type="cofactor">
    <cofactor evidence="10">
        <name>Mg(2+)</name>
        <dbReference type="ChEBI" id="CHEBI:18420"/>
    </cofactor>
    <text evidence="10">Binds 1 Mg(2+) ion per subunit.</text>
</comment>
<comment type="caution">
    <text evidence="10">Lacks conserved residue(s) required for the propagation of feature annotation.</text>
</comment>
<dbReference type="GO" id="GO:0005829">
    <property type="term" value="C:cytosol"/>
    <property type="evidence" value="ECO:0007669"/>
    <property type="project" value="TreeGrafter"/>
</dbReference>
<dbReference type="SUPFAM" id="SSF52972">
    <property type="entry name" value="ITPase-like"/>
    <property type="match status" value="1"/>
</dbReference>
<name>A0A2J9KQB7_9ACTO</name>
<dbReference type="EC" id="3.6.1.66" evidence="10"/>
<dbReference type="GO" id="GO:0036220">
    <property type="term" value="F:ITP diphosphatase activity"/>
    <property type="evidence" value="ECO:0007669"/>
    <property type="project" value="UniProtKB-UniRule"/>
</dbReference>
<dbReference type="RefSeq" id="WP_004012720.1">
    <property type="nucleotide sequence ID" value="NZ_CAMUNX010000007.1"/>
</dbReference>
<gene>
    <name evidence="13" type="primary">rdgB</name>
    <name evidence="12" type="ORF">HHJ74_07000</name>
    <name evidence="13" type="ORF">NCTC11819_00134</name>
</gene>
<evidence type="ECO:0000313" key="12">
    <source>
        <dbReference type="EMBL" id="NMW93441.1"/>
    </source>
</evidence>
<dbReference type="NCBIfam" id="TIGR00042">
    <property type="entry name" value="RdgB/HAM1 family non-canonical purine NTP pyrophosphatase"/>
    <property type="match status" value="1"/>
</dbReference>
<dbReference type="PANTHER" id="PTHR11067">
    <property type="entry name" value="INOSINE TRIPHOSPHATE PYROPHOSPHATASE/HAM1 PROTEIN"/>
    <property type="match status" value="1"/>
</dbReference>